<protein>
    <submittedName>
        <fullName evidence="5">Rho guanine nucleotide exchange factor 40 isoform X1</fullName>
    </submittedName>
</protein>
<feature type="compositionally biased region" description="Low complexity" evidence="1">
    <location>
        <begin position="1377"/>
        <end position="1394"/>
    </location>
</feature>
<name>A0A8J1LTZ6_XENLA</name>
<dbReference type="OrthoDB" id="6152532at2759"/>
<evidence type="ECO:0000256" key="1">
    <source>
        <dbReference type="SAM" id="MobiDB-lite"/>
    </source>
</evidence>
<dbReference type="GeneID" id="108707049"/>
<feature type="region of interest" description="Disordered" evidence="1">
    <location>
        <begin position="288"/>
        <end position="316"/>
    </location>
</feature>
<dbReference type="PANTHER" id="PTHR45845">
    <property type="entry name" value="RHO GUANINE NUCLEOTIDE EXCHANGE FACTOR-RELATED"/>
    <property type="match status" value="1"/>
</dbReference>
<feature type="domain" description="PH" evidence="2">
    <location>
        <begin position="1213"/>
        <end position="1320"/>
    </location>
</feature>
<dbReference type="Pfam" id="PF22697">
    <property type="entry name" value="SOS1_NGEF_PH"/>
    <property type="match status" value="1"/>
</dbReference>
<feature type="compositionally biased region" description="Basic residues" evidence="1">
    <location>
        <begin position="573"/>
        <end position="588"/>
    </location>
</feature>
<evidence type="ECO:0000259" key="2">
    <source>
        <dbReference type="PROSITE" id="PS50003"/>
    </source>
</evidence>
<feature type="region of interest" description="Disordered" evidence="1">
    <location>
        <begin position="1435"/>
        <end position="1454"/>
    </location>
</feature>
<dbReference type="InterPro" id="IPR000219">
    <property type="entry name" value="DH_dom"/>
</dbReference>
<feature type="region of interest" description="Disordered" evidence="1">
    <location>
        <begin position="530"/>
        <end position="549"/>
    </location>
</feature>
<gene>
    <name evidence="5" type="primary">arhgef40.S</name>
</gene>
<dbReference type="PANTHER" id="PTHR45845:SF5">
    <property type="entry name" value="RHO GUANINE NUCLEOTIDE EXCHANGE FACTOR 40"/>
    <property type="match status" value="1"/>
</dbReference>
<keyword evidence="4" id="KW-1185">Reference proteome</keyword>
<dbReference type="RefSeq" id="XP_041433017.1">
    <property type="nucleotide sequence ID" value="XM_041577083.1"/>
</dbReference>
<dbReference type="Pfam" id="PF00621">
    <property type="entry name" value="RhoGEF"/>
    <property type="match status" value="1"/>
</dbReference>
<feature type="domain" description="DH" evidence="3">
    <location>
        <begin position="1037"/>
        <end position="1201"/>
    </location>
</feature>
<feature type="compositionally biased region" description="Basic and acidic residues" evidence="1">
    <location>
        <begin position="606"/>
        <end position="638"/>
    </location>
</feature>
<dbReference type="InterPro" id="IPR052231">
    <property type="entry name" value="Rho_GEF_signaling-related"/>
</dbReference>
<dbReference type="InterPro" id="IPR035899">
    <property type="entry name" value="DBL_dom_sf"/>
</dbReference>
<sequence>MTPQSVEDCLQSALSSLYPPFEVTAPTLLSQVFSVLERTYREDSLRYTLEFLIPAKRILQNVQNQACSQYSGFLFFHEGWPLCLGEKILVQLSSLPWHFLKPRDFYLQVVPYLECSPRLVLKCLSQDGSGVQEIVVPESSHTFLFSAEWLNSINKDRSAVRLENCLAAVEEKVTRLPWSEVIYPRFIHKGGYIVGRKCPPGPLIPPLESRSPGDGGITCGDLVDPSVNAHLSLYHGQEEGAVSPLMDSLSRSVIDCTEGEYVELSPPQKVVAERKESQRDTWILRAKTAPSKKGKKKANQAWLHPRRPGKVGSLSTLKGKSQDIWEEQSCIGATQEQESQVEEQSYWEVDATKCANDDLLAEWRKGVDLLQRHGENSVHSERQARITSDAHVWVTQDCTFAYDTQKCGTERNTSGSCIPEDEMLSKMLEQSSLKRDTSEVKVDTPCIENPANIFTDCQKELLRDSLQNPSEENQSETLQLTQRDMLDKYQSDCQVDSSKLFLTENQNQMRTHEETSLSQGLSLLRRERTWADGQETSKEQACAGEEAPSDELIMILEKEKHPTWAKIIETPHKTGRGRRKKKNKRGKGLPKAEVKKGAHKTGQSKVDLRKEGTESVYKSDDREDKKDSEERIDQRDLEETGPQIIKQSDHLLSLEFCTEPNISLSQIPLPQENLTVEFKCLYKDIKWDVLELGVFCLTGGQDKDKRAVVITSPEKVTSAYTQKDFEHVLLYQYSLLRPELRDLGMTLILDLRDSTGTSDKLLQNLWESQDSVRNCIHHLLVICATESTDPVPCDIPNAQVLVVLPAELAQFVSLTELPEKFGGERPYVHIDSVKIQRVRSKLICLTNQSLVNLYSMCSDVLQSLENVTLSLNADSSQDIQSLIFQHRDAMKRALTDERLQLLQRDGGTLVASLQKSPYLRLCDPVIFDLYERVDEALHQLVQLSNKRLQELEARIPPQDYMDQSLGLRSAEENEFHVAEPESRRIEVGVRIRGLEVSSRELANRTCSPPRGHVLSRGDGRGPDAPWGGIPRPEGRRSHQRLLLDLLCSERSYVQSLRRSQEVRGSCPAGLALRGSLEQLLNFHTHFLWELQNCVSQPLTVSYCFLQHADQLRLYSLYVKNKQKVELFLPSPSGSLKGRHMDQKEEEDSRLILQRPLEHLNQYQSFLGDMMHECGQENEQEHQSLHTARELVCSLVPYGKNLLAVEAIRGFEVDEKEHGRLLLKDVFTVISGRKKSLRHVFLFQKLLLLSKLKTADGGLENYCYKQSFKTADMGLTEIATEADFRLELWFRRQKSRETLVLQAEGIGVKENWTNEITKLLWDQGGLSKEQKSPDTSTIGSSHRSFLDIKAGFSAISERTVSALLTARGSRTRSLVALSSLEHSPSPSSRSLVLTPGQSPRRLRSAGGMFLSDRINEEVGDTFPGGPVCLKSVSSITEGEKPKGLTNEDFFPSTSV</sequence>
<dbReference type="PROSITE" id="PS50003">
    <property type="entry name" value="PH_DOMAIN"/>
    <property type="match status" value="1"/>
</dbReference>
<dbReference type="GO" id="GO:0005085">
    <property type="term" value="F:guanyl-nucleotide exchange factor activity"/>
    <property type="evidence" value="ECO:0007669"/>
    <property type="project" value="InterPro"/>
</dbReference>
<dbReference type="Gene3D" id="1.20.900.10">
    <property type="entry name" value="Dbl homology (DH) domain"/>
    <property type="match status" value="1"/>
</dbReference>
<reference evidence="5" key="1">
    <citation type="submission" date="2025-08" db="UniProtKB">
        <authorList>
            <consortium name="RefSeq"/>
        </authorList>
    </citation>
    <scope>IDENTIFICATION</scope>
    <source>
        <strain evidence="5">J_2021</strain>
        <tissue evidence="5">Erythrocytes</tissue>
    </source>
</reference>
<dbReference type="SUPFAM" id="SSF50729">
    <property type="entry name" value="PH domain-like"/>
    <property type="match status" value="1"/>
</dbReference>
<accession>A0A8J1LTZ6</accession>
<feature type="region of interest" description="Disordered" evidence="1">
    <location>
        <begin position="1377"/>
        <end position="1398"/>
    </location>
</feature>
<dbReference type="InterPro" id="IPR011993">
    <property type="entry name" value="PH-like_dom_sf"/>
</dbReference>
<feature type="compositionally biased region" description="Basic residues" evidence="1">
    <location>
        <begin position="290"/>
        <end position="309"/>
    </location>
</feature>
<dbReference type="Proteomes" id="UP000186698">
    <property type="component" value="Chromosome 1S"/>
</dbReference>
<feature type="region of interest" description="Disordered" evidence="1">
    <location>
        <begin position="563"/>
        <end position="640"/>
    </location>
</feature>
<organism evidence="4 5">
    <name type="scientific">Xenopus laevis</name>
    <name type="common">African clawed frog</name>
    <dbReference type="NCBI Taxonomy" id="8355"/>
    <lineage>
        <taxon>Eukaryota</taxon>
        <taxon>Metazoa</taxon>
        <taxon>Chordata</taxon>
        <taxon>Craniata</taxon>
        <taxon>Vertebrata</taxon>
        <taxon>Euteleostomi</taxon>
        <taxon>Amphibia</taxon>
        <taxon>Batrachia</taxon>
        <taxon>Anura</taxon>
        <taxon>Pipoidea</taxon>
        <taxon>Pipidae</taxon>
        <taxon>Xenopodinae</taxon>
        <taxon>Xenopus</taxon>
        <taxon>Xenopus</taxon>
    </lineage>
</organism>
<dbReference type="PROSITE" id="PS50010">
    <property type="entry name" value="DH_2"/>
    <property type="match status" value="1"/>
</dbReference>
<evidence type="ECO:0000313" key="4">
    <source>
        <dbReference type="Proteomes" id="UP000186698"/>
    </source>
</evidence>
<proteinExistence type="predicted"/>
<feature type="region of interest" description="Disordered" evidence="1">
    <location>
        <begin position="1003"/>
        <end position="1031"/>
    </location>
</feature>
<dbReference type="SUPFAM" id="SSF48065">
    <property type="entry name" value="DBL homology domain (DH-domain)"/>
    <property type="match status" value="1"/>
</dbReference>
<dbReference type="CTD" id="108707049"/>
<dbReference type="InterPro" id="IPR055251">
    <property type="entry name" value="SOS1_NGEF_PH"/>
</dbReference>
<dbReference type="Gene3D" id="2.30.29.30">
    <property type="entry name" value="Pleckstrin-homology domain (PH domain)/Phosphotyrosine-binding domain (PTB)"/>
    <property type="match status" value="1"/>
</dbReference>
<evidence type="ECO:0000313" key="5">
    <source>
        <dbReference type="RefSeq" id="XP_041433017.1"/>
    </source>
</evidence>
<dbReference type="InterPro" id="IPR001849">
    <property type="entry name" value="PH_domain"/>
</dbReference>
<evidence type="ECO:0000259" key="3">
    <source>
        <dbReference type="PROSITE" id="PS50010"/>
    </source>
</evidence>